<proteinExistence type="inferred from homology"/>
<keyword evidence="2 5" id="KW-0808">Transferase</keyword>
<comment type="caution">
    <text evidence="5">The sequence shown here is derived from an EMBL/GenBank/DDBJ whole genome shotgun (WGS) entry which is preliminary data.</text>
</comment>
<reference evidence="5 6" key="1">
    <citation type="submission" date="2023-07" db="EMBL/GenBank/DDBJ databases">
        <title>Comparative genomics of wheat-associated soil bacteria to identify genetic determinants of phenazine resistance.</title>
        <authorList>
            <person name="Mouncey N."/>
        </authorList>
    </citation>
    <scope>NUCLEOTIDE SEQUENCE [LARGE SCALE GENOMIC DNA]</scope>
    <source>
        <strain evidence="5 6">V3I3</strain>
    </source>
</reference>
<evidence type="ECO:0000259" key="4">
    <source>
        <dbReference type="Pfam" id="PF00294"/>
    </source>
</evidence>
<accession>A0ABU0R8L6</accession>
<dbReference type="GO" id="GO:0016740">
    <property type="term" value="F:transferase activity"/>
    <property type="evidence" value="ECO:0007669"/>
    <property type="project" value="UniProtKB-KW"/>
</dbReference>
<evidence type="ECO:0000313" key="6">
    <source>
        <dbReference type="Proteomes" id="UP001239083"/>
    </source>
</evidence>
<dbReference type="Proteomes" id="UP001239083">
    <property type="component" value="Unassembled WGS sequence"/>
</dbReference>
<dbReference type="InterPro" id="IPR029056">
    <property type="entry name" value="Ribokinase-like"/>
</dbReference>
<organism evidence="5 6">
    <name type="scientific">Agromyces ramosus</name>
    <dbReference type="NCBI Taxonomy" id="33879"/>
    <lineage>
        <taxon>Bacteria</taxon>
        <taxon>Bacillati</taxon>
        <taxon>Actinomycetota</taxon>
        <taxon>Actinomycetes</taxon>
        <taxon>Micrococcales</taxon>
        <taxon>Microbacteriaceae</taxon>
        <taxon>Agromyces</taxon>
    </lineage>
</organism>
<comment type="similarity">
    <text evidence="1">Belongs to the carbohydrate kinase PfkB family.</text>
</comment>
<feature type="domain" description="Carbohydrate kinase PfkB" evidence="4">
    <location>
        <begin position="34"/>
        <end position="272"/>
    </location>
</feature>
<dbReference type="EC" id="2.7.1.218" evidence="5"/>
<dbReference type="RefSeq" id="WP_307040086.1">
    <property type="nucleotide sequence ID" value="NZ_JAUSYY010000001.1"/>
</dbReference>
<dbReference type="PROSITE" id="PS00584">
    <property type="entry name" value="PFKB_KINASES_2"/>
    <property type="match status" value="1"/>
</dbReference>
<dbReference type="Pfam" id="PF00294">
    <property type="entry name" value="PfkB"/>
    <property type="match status" value="1"/>
</dbReference>
<name>A0ABU0R8L6_9MICO</name>
<dbReference type="EMBL" id="JAUSYY010000001">
    <property type="protein sequence ID" value="MDQ0893561.1"/>
    <property type="molecule type" value="Genomic_DNA"/>
</dbReference>
<keyword evidence="3" id="KW-0418">Kinase</keyword>
<dbReference type="InterPro" id="IPR002173">
    <property type="entry name" value="Carboh/pur_kinase_PfkB_CS"/>
</dbReference>
<evidence type="ECO:0000256" key="3">
    <source>
        <dbReference type="ARBA" id="ARBA00022777"/>
    </source>
</evidence>
<dbReference type="InterPro" id="IPR052700">
    <property type="entry name" value="Carb_kinase_PfkB-like"/>
</dbReference>
<gene>
    <name evidence="5" type="ORF">QFZ26_001116</name>
</gene>
<dbReference type="SUPFAM" id="SSF53613">
    <property type="entry name" value="Ribokinase-like"/>
    <property type="match status" value="1"/>
</dbReference>
<dbReference type="InterPro" id="IPR011611">
    <property type="entry name" value="PfkB_dom"/>
</dbReference>
<dbReference type="PANTHER" id="PTHR43320">
    <property type="entry name" value="SUGAR KINASE"/>
    <property type="match status" value="1"/>
</dbReference>
<evidence type="ECO:0000256" key="2">
    <source>
        <dbReference type="ARBA" id="ARBA00022679"/>
    </source>
</evidence>
<protein>
    <submittedName>
        <fullName evidence="5">Fructoselysine 6-kinase</fullName>
        <ecNumber evidence="5">2.7.1.218</ecNumber>
    </submittedName>
</protein>
<sequence length="286" mass="29253">MNGGAGQHDGNAGFVIATIGDNTIDRYIGDESARYAGGNAYNVAAQLAGRGRAVAYFGAVGADANSRTIARGLHRAGIEPVGLVTMAGPTAATTIRVDGGERVFEREEFGVTADYFPSDADLELLAKASWVHIGMLPRAGELRARLASLGRRAGAANRPVVSQDCAVASGFTELDVAFGSVGERGDARAWAISALGAGARSAVVTRGAAGAVATDGADWFEQRAVPVDVVDTTGAGDAFIAGFIAARLDGAEIPSALERGAHWAAAACSHRGGWPLARADTSRART</sequence>
<evidence type="ECO:0000256" key="1">
    <source>
        <dbReference type="ARBA" id="ARBA00010688"/>
    </source>
</evidence>
<keyword evidence="6" id="KW-1185">Reference proteome</keyword>
<dbReference type="Gene3D" id="3.40.1190.20">
    <property type="match status" value="1"/>
</dbReference>
<evidence type="ECO:0000313" key="5">
    <source>
        <dbReference type="EMBL" id="MDQ0893561.1"/>
    </source>
</evidence>